<evidence type="ECO:0000313" key="3">
    <source>
        <dbReference type="Proteomes" id="UP000191055"/>
    </source>
</evidence>
<feature type="signal peptide" evidence="1">
    <location>
        <begin position="1"/>
        <end position="22"/>
    </location>
</feature>
<sequence length="270" mass="29836">MNRLFILIAAFCFISGTLFSQSASISPSRFYYKLSPGESGTQLLRVTNNGNRAETFQVSFSNFASDGNQGKTTIMDDYEHGCASWLTASPAFFELAPGETRDVEVRLQVPSGSEGLSVRWAVGQVRLATERTALEERGDNVTGMQIIQTFEFLFHVFQTPPALENMREASVLSFRDVTGPDDSGKVLRMEVENTGRAIIDCAPYFDIVNATTGESQRIMNRAFTVLPGGKREINFRLPEDFPPGRYSILGIIDYGSRTDLAGAELDLVIE</sequence>
<dbReference type="RefSeq" id="WP_079556972.1">
    <property type="nucleotide sequence ID" value="NZ_FUYV01000005.1"/>
</dbReference>
<dbReference type="Proteomes" id="UP000191055">
    <property type="component" value="Unassembled WGS sequence"/>
</dbReference>
<keyword evidence="1" id="KW-0732">Signal</keyword>
<gene>
    <name evidence="2" type="ORF">SAMN03080601_01199</name>
</gene>
<dbReference type="STRING" id="889453.SAMN03080601_01199"/>
<proteinExistence type="predicted"/>
<accession>A0A1T5E3H8</accession>
<evidence type="ECO:0000313" key="2">
    <source>
        <dbReference type="EMBL" id="SKB78501.1"/>
    </source>
</evidence>
<protein>
    <submittedName>
        <fullName evidence="2">P pilus assembly protein, chaperone PapD</fullName>
    </submittedName>
</protein>
<organism evidence="2 3">
    <name type="scientific">Alkalitalea saponilacus</name>
    <dbReference type="NCBI Taxonomy" id="889453"/>
    <lineage>
        <taxon>Bacteria</taxon>
        <taxon>Pseudomonadati</taxon>
        <taxon>Bacteroidota</taxon>
        <taxon>Bacteroidia</taxon>
        <taxon>Marinilabiliales</taxon>
        <taxon>Marinilabiliaceae</taxon>
        <taxon>Alkalitalea</taxon>
    </lineage>
</organism>
<dbReference type="AlphaFoldDB" id="A0A1T5E3H8"/>
<feature type="chain" id="PRO_5012029837" evidence="1">
    <location>
        <begin position="23"/>
        <end position="270"/>
    </location>
</feature>
<dbReference type="EMBL" id="FUYV01000005">
    <property type="protein sequence ID" value="SKB78501.1"/>
    <property type="molecule type" value="Genomic_DNA"/>
</dbReference>
<keyword evidence="3" id="KW-1185">Reference proteome</keyword>
<name>A0A1T5E3H8_9BACT</name>
<reference evidence="2 3" key="1">
    <citation type="submission" date="2017-02" db="EMBL/GenBank/DDBJ databases">
        <authorList>
            <person name="Peterson S.W."/>
        </authorList>
    </citation>
    <scope>NUCLEOTIDE SEQUENCE [LARGE SCALE GENOMIC DNA]</scope>
    <source>
        <strain evidence="2 3">DSM 24412</strain>
    </source>
</reference>
<dbReference type="OrthoDB" id="1419910at2"/>
<evidence type="ECO:0000256" key="1">
    <source>
        <dbReference type="SAM" id="SignalP"/>
    </source>
</evidence>